<gene>
    <name evidence="2" type="ORF">GCM10017781_30410</name>
</gene>
<evidence type="ECO:0008006" key="4">
    <source>
        <dbReference type="Google" id="ProtNLM"/>
    </source>
</evidence>
<dbReference type="Gene3D" id="3.30.460.10">
    <property type="entry name" value="Beta Polymerase, domain 2"/>
    <property type="match status" value="1"/>
</dbReference>
<name>A0ABQ3JTI4_9DEIO</name>
<dbReference type="InterPro" id="IPR007344">
    <property type="entry name" value="GrpB/CoaE"/>
</dbReference>
<dbReference type="SUPFAM" id="SSF81301">
    <property type="entry name" value="Nucleotidyltransferase"/>
    <property type="match status" value="1"/>
</dbReference>
<dbReference type="PANTHER" id="PTHR34822:SF1">
    <property type="entry name" value="GRPB FAMILY PROTEIN"/>
    <property type="match status" value="1"/>
</dbReference>
<feature type="region of interest" description="Disordered" evidence="1">
    <location>
        <begin position="1"/>
        <end position="24"/>
    </location>
</feature>
<keyword evidence="3" id="KW-1185">Reference proteome</keyword>
<dbReference type="PANTHER" id="PTHR34822">
    <property type="entry name" value="GRPB DOMAIN PROTEIN (AFU_ORTHOLOGUE AFUA_1G01530)"/>
    <property type="match status" value="1"/>
</dbReference>
<sequence length="212" mass="23318">MPPGLNGGDTGRTMPELPPVPTDAPLTEAEMRAASVVTPGPLTSPIPVVPYDPQWPALYAREVRRLRGVLGDRVLAIEHVGSTSVPGLHAKPIIDLDVTVPDSADEPAYVPALEAAGYRLTIREPEWHEHRMFKGPGTDINLHVWSPGSPEAIRHVVFREWLRAHPADRDAYGALKRDLATRPYTFMHEYNNDKATLIREIYARAVAAQSGS</sequence>
<evidence type="ECO:0000313" key="2">
    <source>
        <dbReference type="EMBL" id="GHF52062.1"/>
    </source>
</evidence>
<reference evidence="3" key="1">
    <citation type="journal article" date="2019" name="Int. J. Syst. Evol. Microbiol.">
        <title>The Global Catalogue of Microorganisms (GCM) 10K type strain sequencing project: providing services to taxonomists for standard genome sequencing and annotation.</title>
        <authorList>
            <consortium name="The Broad Institute Genomics Platform"/>
            <consortium name="The Broad Institute Genome Sequencing Center for Infectious Disease"/>
            <person name="Wu L."/>
            <person name="Ma J."/>
        </authorList>
    </citation>
    <scope>NUCLEOTIDE SEQUENCE [LARGE SCALE GENOMIC DNA]</scope>
    <source>
        <strain evidence="3">CGMCC 1.18437</strain>
    </source>
</reference>
<evidence type="ECO:0000313" key="3">
    <source>
        <dbReference type="Proteomes" id="UP000619376"/>
    </source>
</evidence>
<proteinExistence type="predicted"/>
<dbReference type="Proteomes" id="UP000619376">
    <property type="component" value="Unassembled WGS sequence"/>
</dbReference>
<evidence type="ECO:0000256" key="1">
    <source>
        <dbReference type="SAM" id="MobiDB-lite"/>
    </source>
</evidence>
<dbReference type="EMBL" id="BNAJ01000008">
    <property type="protein sequence ID" value="GHF52062.1"/>
    <property type="molecule type" value="Genomic_DNA"/>
</dbReference>
<comment type="caution">
    <text evidence="2">The sequence shown here is derived from an EMBL/GenBank/DDBJ whole genome shotgun (WGS) entry which is preliminary data.</text>
</comment>
<accession>A0ABQ3JTI4</accession>
<organism evidence="2 3">
    <name type="scientific">Deinococcus metalli</name>
    <dbReference type="NCBI Taxonomy" id="1141878"/>
    <lineage>
        <taxon>Bacteria</taxon>
        <taxon>Thermotogati</taxon>
        <taxon>Deinococcota</taxon>
        <taxon>Deinococci</taxon>
        <taxon>Deinococcales</taxon>
        <taxon>Deinococcaceae</taxon>
        <taxon>Deinococcus</taxon>
    </lineage>
</organism>
<feature type="compositionally biased region" description="Gly residues" evidence="1">
    <location>
        <begin position="1"/>
        <end position="10"/>
    </location>
</feature>
<dbReference type="Pfam" id="PF04229">
    <property type="entry name" value="GrpB"/>
    <property type="match status" value="1"/>
</dbReference>
<protein>
    <recommendedName>
        <fullName evidence="4">GrpB family protein</fullName>
    </recommendedName>
</protein>
<dbReference type="InterPro" id="IPR043519">
    <property type="entry name" value="NT_sf"/>
</dbReference>